<evidence type="ECO:0000313" key="3">
    <source>
        <dbReference type="EMBL" id="QIH44224.1"/>
    </source>
</evidence>
<evidence type="ECO:0000256" key="1">
    <source>
        <dbReference type="SAM" id="Coils"/>
    </source>
</evidence>
<sequence>MVKDITNIIIVTVITFFINFGLNYTLNKNNGFISLGSPMKIAENYYKPIEITNYSKSTIDGLFLTVNYSFNIDLISVSNPILIESKDNFLLPIDKYLFQFSNISPNSKTRILIPLDINKLDCCTFSNAKELGFYTESDSDIENPLRKILLDTLLQTLIYGIIYGFFYLKSRSDTNSVRNRLKEVENDIDHKTRNHKAEIKDNNESLNKKLESAKEISDGIRKELSELKVMNKRLRYILIKRLVEHKKEINFWRELIKKILVKNVKPELLEHEFKSISRILGTNSTHSNIEKEADEFDDLSEAIESVNIFIDKETKELR</sequence>
<gene>
    <name evidence="3" type="ORF">G5S32_19930</name>
</gene>
<keyword evidence="4" id="KW-1185">Reference proteome</keyword>
<keyword evidence="1" id="KW-0175">Coiled coil</keyword>
<keyword evidence="2" id="KW-0812">Transmembrane</keyword>
<evidence type="ECO:0000313" key="4">
    <source>
        <dbReference type="Proteomes" id="UP000503003"/>
    </source>
</evidence>
<name>A0A6G7CQ65_9VIBR</name>
<accession>A0A6G7CQ65</accession>
<evidence type="ECO:0000256" key="2">
    <source>
        <dbReference type="SAM" id="Phobius"/>
    </source>
</evidence>
<reference evidence="3 4" key="1">
    <citation type="submission" date="2020-02" db="EMBL/GenBank/DDBJ databases">
        <title>A complete genome of a marine bacterium Vibrio sp. ZWAL4003 isolated from the mangrove sediment with the ability to degrade polysaccharides.</title>
        <authorList>
            <person name="Wu J."/>
            <person name="Qu W."/>
            <person name="Zeng R."/>
        </authorList>
    </citation>
    <scope>NUCLEOTIDE SEQUENCE [LARGE SCALE GENOMIC DNA]</scope>
    <source>
        <strain evidence="3 4">ZWAL4003</strain>
    </source>
</reference>
<dbReference type="RefSeq" id="WP_165313884.1">
    <property type="nucleotide sequence ID" value="NZ_CP049332.1"/>
</dbReference>
<protein>
    <submittedName>
        <fullName evidence="3">Uncharacterized protein</fullName>
    </submittedName>
</protein>
<proteinExistence type="predicted"/>
<dbReference type="AlphaFoldDB" id="A0A6G7CQ65"/>
<feature type="transmembrane region" description="Helical" evidence="2">
    <location>
        <begin position="6"/>
        <end position="26"/>
    </location>
</feature>
<keyword evidence="2" id="KW-1133">Transmembrane helix</keyword>
<keyword evidence="2" id="KW-0472">Membrane</keyword>
<dbReference type="Proteomes" id="UP000503003">
    <property type="component" value="Chromosome 2"/>
</dbReference>
<organism evidence="3 4">
    <name type="scientific">Vibrio ziniensis</name>
    <dbReference type="NCBI Taxonomy" id="2711221"/>
    <lineage>
        <taxon>Bacteria</taxon>
        <taxon>Pseudomonadati</taxon>
        <taxon>Pseudomonadota</taxon>
        <taxon>Gammaproteobacteria</taxon>
        <taxon>Vibrionales</taxon>
        <taxon>Vibrionaceae</taxon>
        <taxon>Vibrio</taxon>
    </lineage>
</organism>
<feature type="coiled-coil region" evidence="1">
    <location>
        <begin position="174"/>
        <end position="223"/>
    </location>
</feature>
<dbReference type="EMBL" id="CP049332">
    <property type="protein sequence ID" value="QIH44224.1"/>
    <property type="molecule type" value="Genomic_DNA"/>
</dbReference>
<dbReference type="KEGG" id="vzi:G5S32_19930"/>